<dbReference type="GO" id="GO:0009055">
    <property type="term" value="F:electron transfer activity"/>
    <property type="evidence" value="ECO:0007669"/>
    <property type="project" value="InterPro"/>
</dbReference>
<name>A0A1F5A970_9BACT</name>
<evidence type="ECO:0000256" key="3">
    <source>
        <dbReference type="ARBA" id="ARBA00022485"/>
    </source>
</evidence>
<dbReference type="Pfam" id="PF02730">
    <property type="entry name" value="AFOR_N"/>
    <property type="match status" value="1"/>
</dbReference>
<comment type="caution">
    <text evidence="10">The sequence shown here is derived from an EMBL/GenBank/DDBJ whole genome shotgun (WGS) entry which is preliminary data.</text>
</comment>
<evidence type="ECO:0000256" key="7">
    <source>
        <dbReference type="ARBA" id="ARBA00023014"/>
    </source>
</evidence>
<proteinExistence type="inferred from homology"/>
<accession>A0A1F5A970</accession>
<keyword evidence="7" id="KW-0411">Iron-sulfur</keyword>
<dbReference type="Gene3D" id="1.10.599.10">
    <property type="entry name" value="Aldehyde Ferredoxin Oxidoreductase Protein, subunit A, domain 3"/>
    <property type="match status" value="1"/>
</dbReference>
<dbReference type="PANTHER" id="PTHR30038">
    <property type="entry name" value="ALDEHYDE FERREDOXIN OXIDOREDUCTASE"/>
    <property type="match status" value="1"/>
</dbReference>
<keyword evidence="5" id="KW-0560">Oxidoreductase</keyword>
<dbReference type="AlphaFoldDB" id="A0A1F5A970"/>
<evidence type="ECO:0000256" key="2">
    <source>
        <dbReference type="ARBA" id="ARBA00011032"/>
    </source>
</evidence>
<evidence type="ECO:0000256" key="6">
    <source>
        <dbReference type="ARBA" id="ARBA00023004"/>
    </source>
</evidence>
<comment type="cofactor">
    <cofactor evidence="8">
        <name>tungstopterin</name>
        <dbReference type="ChEBI" id="CHEBI:30402"/>
    </cofactor>
</comment>
<evidence type="ECO:0000256" key="1">
    <source>
        <dbReference type="ARBA" id="ARBA00001966"/>
    </source>
</evidence>
<dbReference type="GO" id="GO:0046872">
    <property type="term" value="F:metal ion binding"/>
    <property type="evidence" value="ECO:0007669"/>
    <property type="project" value="UniProtKB-KW"/>
</dbReference>
<dbReference type="GO" id="GO:0051539">
    <property type="term" value="F:4 iron, 4 sulfur cluster binding"/>
    <property type="evidence" value="ECO:0007669"/>
    <property type="project" value="UniProtKB-KW"/>
</dbReference>
<protein>
    <recommendedName>
        <fullName evidence="9">Aldehyde ferredoxin oxidoreductase N-terminal domain-containing protein</fullName>
    </recommendedName>
</protein>
<evidence type="ECO:0000313" key="11">
    <source>
        <dbReference type="Proteomes" id="UP000177701"/>
    </source>
</evidence>
<reference evidence="10 11" key="1">
    <citation type="journal article" date="2016" name="Nat. Commun.">
        <title>Thousands of microbial genomes shed light on interconnected biogeochemical processes in an aquifer system.</title>
        <authorList>
            <person name="Anantharaman K."/>
            <person name="Brown C.T."/>
            <person name="Hug L.A."/>
            <person name="Sharon I."/>
            <person name="Castelle C.J."/>
            <person name="Probst A.J."/>
            <person name="Thomas B.C."/>
            <person name="Singh A."/>
            <person name="Wilkins M.J."/>
            <person name="Karaoz U."/>
            <person name="Brodie E.L."/>
            <person name="Williams K.H."/>
            <person name="Hubbard S.S."/>
            <person name="Banfield J.F."/>
        </authorList>
    </citation>
    <scope>NUCLEOTIDE SEQUENCE [LARGE SCALE GENOMIC DNA]</scope>
</reference>
<keyword evidence="4" id="KW-0479">Metal-binding</keyword>
<evidence type="ECO:0000259" key="9">
    <source>
        <dbReference type="SMART" id="SM00790"/>
    </source>
</evidence>
<dbReference type="InterPro" id="IPR036021">
    <property type="entry name" value="Tungsten_al_ferr_oxy-like_C"/>
</dbReference>
<dbReference type="Gene3D" id="3.60.9.10">
    <property type="entry name" value="Aldehyde ferredoxin oxidoreductase, N-terminal domain"/>
    <property type="match status" value="1"/>
</dbReference>
<dbReference type="InterPro" id="IPR013983">
    <property type="entry name" value="Ald_Fedxn_OxRdtase_N"/>
</dbReference>
<dbReference type="STRING" id="1797291.A2V47_02225"/>
<dbReference type="Pfam" id="PF01314">
    <property type="entry name" value="AFOR_C"/>
    <property type="match status" value="1"/>
</dbReference>
<evidence type="ECO:0000256" key="5">
    <source>
        <dbReference type="ARBA" id="ARBA00023002"/>
    </source>
</evidence>
<dbReference type="SUPFAM" id="SSF48310">
    <property type="entry name" value="Aldehyde ferredoxin oxidoreductase, C-terminal domains"/>
    <property type="match status" value="1"/>
</dbReference>
<dbReference type="SUPFAM" id="SSF56228">
    <property type="entry name" value="Aldehyde ferredoxin oxidoreductase, N-terminal domain"/>
    <property type="match status" value="1"/>
</dbReference>
<dbReference type="Proteomes" id="UP000177701">
    <property type="component" value="Unassembled WGS sequence"/>
</dbReference>
<gene>
    <name evidence="10" type="ORF">A2V47_02225</name>
</gene>
<sequence>MIKDIYAYAGNILRINLSDGKIRKDSTLDYSKEWLGSSGIAIKILYDELKPWVTPYDPANKLIIGAGVLLGTPAPGANKMNISTLGPITGGWASSCSDSFFGLELKYAGYDTIIIEGRAHHPVYIWIDNNNIEIRDASHFWGKTTWETLEMSRKELRNPNLHIISIGPAGENLVRGANIIQDRGRAFGRCGTGAVMGSKNLKMIAVKGSGSIKVANENKFMGILLKIREKFERLNKLENPMHEYGTLSVFYVKRKTGTVNYKNFQYYDIPDALAMKIDPIKTIEKYKIAQHSFPGCALNGCGKHLYLNEGPYAGLTTENNQWEVFENIQTRLAIQEPTFMVKANALCNQLGVDVDLIGGAVGWAMECYQRNIIDQGDTDGLELNWGNAEVVLELIKKICYRQGFGNILSEGCVKASSVIGRNSEYFALHNKGQDLYEVCRGALGWCLGACTSTRGGGHTTGAVTCEAIPENRKKKENWIKKAKSVYGVYNPHMVLEYEGKAKMVLYMEILHRINNCLGVCHFNTTWSNPEYIDLSELMNLYTTATGNKTSLEDFKKNAIRQLNLEKAFNLKFTNYDRKDDMPNLRDMQEPIKGSSLEGWKIDKEKYNKMMDEYYEIHGWDKQNSFPTKKTLIDLGLAEVAEDLKRIGKIGKTRKKIKY</sequence>
<evidence type="ECO:0000256" key="4">
    <source>
        <dbReference type="ARBA" id="ARBA00022723"/>
    </source>
</evidence>
<dbReference type="InterPro" id="IPR013984">
    <property type="entry name" value="Ald_Fedxn_OxRdtase_dom2"/>
</dbReference>
<dbReference type="SMART" id="SM00790">
    <property type="entry name" value="AFOR_N"/>
    <property type="match status" value="1"/>
</dbReference>
<dbReference type="PANTHER" id="PTHR30038:SF7">
    <property type="entry name" value="TUNGSTEN-CONTAINING GLYCERALDEHYDE-3-PHOSPHATE:FERREDOXIN OXIDOREDUCTASE"/>
    <property type="match status" value="1"/>
</dbReference>
<evidence type="ECO:0000256" key="8">
    <source>
        <dbReference type="ARBA" id="ARBA00049934"/>
    </source>
</evidence>
<keyword evidence="6" id="KW-0408">Iron</keyword>
<dbReference type="EMBL" id="MEYH01000068">
    <property type="protein sequence ID" value="OGD15091.1"/>
    <property type="molecule type" value="Genomic_DNA"/>
</dbReference>
<dbReference type="GO" id="GO:0016625">
    <property type="term" value="F:oxidoreductase activity, acting on the aldehyde or oxo group of donors, iron-sulfur protein as acceptor"/>
    <property type="evidence" value="ECO:0007669"/>
    <property type="project" value="InterPro"/>
</dbReference>
<comment type="similarity">
    <text evidence="2">Belongs to the AOR/FOR family.</text>
</comment>
<organism evidence="10 11">
    <name type="scientific">Candidatus Sediminicultor quintus</name>
    <dbReference type="NCBI Taxonomy" id="1797291"/>
    <lineage>
        <taxon>Bacteria</taxon>
        <taxon>Pseudomonadati</taxon>
        <taxon>Atribacterota</taxon>
        <taxon>Candidatus Phoenicimicrobiia</taxon>
        <taxon>Candidatus Pheonicimicrobiales</taxon>
        <taxon>Candidatus Phoenicimicrobiaceae</taxon>
        <taxon>Candidatus Sediminicultor</taxon>
    </lineage>
</organism>
<dbReference type="InterPro" id="IPR051919">
    <property type="entry name" value="W-dependent_AOR"/>
</dbReference>
<feature type="domain" description="Aldehyde ferredoxin oxidoreductase N-terminal" evidence="9">
    <location>
        <begin position="8"/>
        <end position="210"/>
    </location>
</feature>
<keyword evidence="3" id="KW-0004">4Fe-4S</keyword>
<dbReference type="InterPro" id="IPR001203">
    <property type="entry name" value="OxRdtase_Ald_Fedxn_C"/>
</dbReference>
<dbReference type="InterPro" id="IPR036503">
    <property type="entry name" value="Ald_Fedxn_OxRdtase_N_sf"/>
</dbReference>
<dbReference type="Gene3D" id="1.10.569.10">
    <property type="entry name" value="Aldehyde Ferredoxin Oxidoreductase Protein, subunit A, domain 2"/>
    <property type="match status" value="1"/>
</dbReference>
<dbReference type="InterPro" id="IPR013985">
    <property type="entry name" value="Ald_Fedxn_OxRdtase_dom3"/>
</dbReference>
<comment type="cofactor">
    <cofactor evidence="1">
        <name>[4Fe-4S] cluster</name>
        <dbReference type="ChEBI" id="CHEBI:49883"/>
    </cofactor>
</comment>
<evidence type="ECO:0000313" key="10">
    <source>
        <dbReference type="EMBL" id="OGD15091.1"/>
    </source>
</evidence>